<feature type="compositionally biased region" description="Low complexity" evidence="1">
    <location>
        <begin position="10"/>
        <end position="29"/>
    </location>
</feature>
<organism evidence="2 3">
    <name type="scientific">Pandoraea morbifera</name>
    <dbReference type="NCBI Taxonomy" id="2508300"/>
    <lineage>
        <taxon>Bacteria</taxon>
        <taxon>Pseudomonadati</taxon>
        <taxon>Pseudomonadota</taxon>
        <taxon>Betaproteobacteria</taxon>
        <taxon>Burkholderiales</taxon>
        <taxon>Burkholderiaceae</taxon>
        <taxon>Pandoraea</taxon>
    </lineage>
</organism>
<proteinExistence type="predicted"/>
<keyword evidence="3" id="KW-1185">Reference proteome</keyword>
<dbReference type="EMBL" id="CABPSD010000003">
    <property type="protein sequence ID" value="VVD90992.1"/>
    <property type="molecule type" value="Genomic_DNA"/>
</dbReference>
<reference evidence="2 3" key="1">
    <citation type="submission" date="2019-08" db="EMBL/GenBank/DDBJ databases">
        <authorList>
            <person name="Peeters C."/>
        </authorList>
    </citation>
    <scope>NUCLEOTIDE SEQUENCE [LARGE SCALE GENOMIC DNA]</scope>
    <source>
        <strain evidence="2 3">LMG 31116</strain>
    </source>
</reference>
<accession>A0A5E4TUS7</accession>
<gene>
    <name evidence="2" type="ORF">PMO31116_01597</name>
</gene>
<feature type="region of interest" description="Disordered" evidence="1">
    <location>
        <begin position="95"/>
        <end position="146"/>
    </location>
</feature>
<feature type="region of interest" description="Disordered" evidence="1">
    <location>
        <begin position="62"/>
        <end position="81"/>
    </location>
</feature>
<evidence type="ECO:0000256" key="1">
    <source>
        <dbReference type="SAM" id="MobiDB-lite"/>
    </source>
</evidence>
<dbReference type="Proteomes" id="UP000368474">
    <property type="component" value="Unassembled WGS sequence"/>
</dbReference>
<protein>
    <submittedName>
        <fullName evidence="2">Uncharacterized protein</fullName>
    </submittedName>
</protein>
<evidence type="ECO:0000313" key="2">
    <source>
        <dbReference type="EMBL" id="VVD90992.1"/>
    </source>
</evidence>
<feature type="compositionally biased region" description="Basic and acidic residues" evidence="1">
    <location>
        <begin position="123"/>
        <end position="133"/>
    </location>
</feature>
<evidence type="ECO:0000313" key="3">
    <source>
        <dbReference type="Proteomes" id="UP000368474"/>
    </source>
</evidence>
<sequence>MARHSPVLLASPVSSASRQSRTSRTSVATLPVQTSSLRKPSWRMLAVALAAVVASIAFAPRAHAQSNAAPSSAGTANGAAAGVAPAQAINPGADISRAVSRDMTDTAIQNNWNSIMHPPVQAKPEDKPAESPRRGRRGITPGISTN</sequence>
<feature type="region of interest" description="Disordered" evidence="1">
    <location>
        <begin position="1"/>
        <end position="29"/>
    </location>
</feature>
<dbReference type="AlphaFoldDB" id="A0A5E4TUS7"/>
<name>A0A5E4TUS7_9BURK</name>
<dbReference type="RefSeq" id="WP_150566227.1">
    <property type="nucleotide sequence ID" value="NZ_CABPSD010000003.1"/>
</dbReference>